<dbReference type="InterPro" id="IPR000626">
    <property type="entry name" value="Ubiquitin-like_dom"/>
</dbReference>
<evidence type="ECO:0000256" key="3">
    <source>
        <dbReference type="ARBA" id="ARBA00012759"/>
    </source>
</evidence>
<dbReference type="PROSITE" id="PS50235">
    <property type="entry name" value="USP_3"/>
    <property type="match status" value="1"/>
</dbReference>
<proteinExistence type="inferred from homology"/>
<dbReference type="InterPro" id="IPR001394">
    <property type="entry name" value="Peptidase_C19_UCH"/>
</dbReference>
<dbReference type="InterPro" id="IPR038765">
    <property type="entry name" value="Papain-like_cys_pep_sf"/>
</dbReference>
<evidence type="ECO:0000256" key="11">
    <source>
        <dbReference type="ARBA" id="ARBA00032096"/>
    </source>
</evidence>
<evidence type="ECO:0000256" key="10">
    <source>
        <dbReference type="ARBA" id="ARBA00029889"/>
    </source>
</evidence>
<dbReference type="SUPFAM" id="SSF54236">
    <property type="entry name" value="Ubiquitin-like"/>
    <property type="match status" value="1"/>
</dbReference>
<dbReference type="SMART" id="SM00213">
    <property type="entry name" value="UBQ"/>
    <property type="match status" value="1"/>
</dbReference>
<keyword evidence="5" id="KW-0645">Protease</keyword>
<accession>A0A8S1HXE0</accession>
<dbReference type="PROSITE" id="PS00973">
    <property type="entry name" value="USP_2"/>
    <property type="match status" value="1"/>
</dbReference>
<evidence type="ECO:0000259" key="13">
    <source>
        <dbReference type="PROSITE" id="PS50235"/>
    </source>
</evidence>
<dbReference type="Proteomes" id="UP000835052">
    <property type="component" value="Unassembled WGS sequence"/>
</dbReference>
<evidence type="ECO:0000313" key="15">
    <source>
        <dbReference type="Proteomes" id="UP000835052"/>
    </source>
</evidence>
<sequence length="475" mass="53865">MSLVPVNVKWGREKYEVEVNPSEPTIVFKSKLYSLTNVVPERQKLIAKGITFGDESWEGITITPGMTFMLMGSVGEIPRVPVESIEVISTPEEKAREAKRIILPLGCNNLGNTCYLNSVLQVFHRLPELRRGIATPHVARDQMMFQVFKTFKEIDGLTRLTCAAPYMLLNNLMTEYPQFASVDANGPQQQDANEVFMALLEKMLRVTDGNPEPGKKPRCYFKGVFSTEMKCLESETEPSITSNEDFYQLSCFLSQEVKYIQTGIKNGLKTEISKNSPTLGRDVKWLKTELITRLPMYLPIQIVRFFYKEAIQTTAKILKDVKFPLVLDVFDFCSPELQNKLRPMRAAIKEQDDALIEIESKKKMMDKDEAAKLKDDGVLLPTEFPDDVGSNNSGFYDLKAVVTHKGRSVKSGHYVAWVRIRDQWVLCDDENISFCTAEDVLKTSGGGDWHTAYILLYESRQIKKYAKPETAAQSS</sequence>
<dbReference type="CDD" id="cd16104">
    <property type="entry name" value="Ubl_USP14_like"/>
    <property type="match status" value="1"/>
</dbReference>
<feature type="domain" description="Ubiquitin-like" evidence="12">
    <location>
        <begin position="4"/>
        <end position="71"/>
    </location>
</feature>
<comment type="similarity">
    <text evidence="2">Belongs to the peptidase C19 family. USP14/UBP6 subfamily.</text>
</comment>
<dbReference type="AlphaFoldDB" id="A0A8S1HXE0"/>
<evidence type="ECO:0000256" key="7">
    <source>
        <dbReference type="ARBA" id="ARBA00022801"/>
    </source>
</evidence>
<evidence type="ECO:0000256" key="4">
    <source>
        <dbReference type="ARBA" id="ARBA00014611"/>
    </source>
</evidence>
<dbReference type="SUPFAM" id="SSF54001">
    <property type="entry name" value="Cysteine proteinases"/>
    <property type="match status" value="1"/>
</dbReference>
<dbReference type="GO" id="GO:0043161">
    <property type="term" value="P:proteasome-mediated ubiquitin-dependent protein catabolic process"/>
    <property type="evidence" value="ECO:0007669"/>
    <property type="project" value="InterPro"/>
</dbReference>
<dbReference type="EMBL" id="CAJGYM010000226">
    <property type="protein sequence ID" value="CAD6200012.1"/>
    <property type="molecule type" value="Genomic_DNA"/>
</dbReference>
<name>A0A8S1HXE0_9PELO</name>
<evidence type="ECO:0000259" key="12">
    <source>
        <dbReference type="PROSITE" id="PS50053"/>
    </source>
</evidence>
<dbReference type="InterPro" id="IPR028889">
    <property type="entry name" value="USP"/>
</dbReference>
<dbReference type="OrthoDB" id="333239at2759"/>
<keyword evidence="8" id="KW-0788">Thiol protease</keyword>
<evidence type="ECO:0000313" key="14">
    <source>
        <dbReference type="EMBL" id="CAD6200012.1"/>
    </source>
</evidence>
<dbReference type="GO" id="GO:0004843">
    <property type="term" value="F:cysteine-type deubiquitinase activity"/>
    <property type="evidence" value="ECO:0007669"/>
    <property type="project" value="UniProtKB-EC"/>
</dbReference>
<dbReference type="GO" id="GO:0061136">
    <property type="term" value="P:regulation of proteasomal protein catabolic process"/>
    <property type="evidence" value="ECO:0007669"/>
    <property type="project" value="TreeGrafter"/>
</dbReference>
<dbReference type="InterPro" id="IPR044635">
    <property type="entry name" value="UBP14-like"/>
</dbReference>
<protein>
    <recommendedName>
        <fullName evidence="4">Ubiquitin carboxyl-terminal hydrolase 14</fullName>
        <ecNumber evidence="3">3.4.19.12</ecNumber>
    </recommendedName>
    <alternativeName>
        <fullName evidence="9">Deubiquitinating enzyme 14</fullName>
    </alternativeName>
    <alternativeName>
        <fullName evidence="10">Ubiquitin thioesterase 14</fullName>
    </alternativeName>
    <alternativeName>
        <fullName evidence="11">Ubiquitin-specific-processing protease 14</fullName>
    </alternativeName>
</protein>
<evidence type="ECO:0000256" key="8">
    <source>
        <dbReference type="ARBA" id="ARBA00022807"/>
    </source>
</evidence>
<evidence type="ECO:0000256" key="9">
    <source>
        <dbReference type="ARBA" id="ARBA00029877"/>
    </source>
</evidence>
<feature type="domain" description="USP" evidence="13">
    <location>
        <begin position="105"/>
        <end position="460"/>
    </location>
</feature>
<keyword evidence="6" id="KW-0833">Ubl conjugation pathway</keyword>
<keyword evidence="7" id="KW-0378">Hydrolase</keyword>
<comment type="catalytic activity">
    <reaction evidence="1">
        <text>Thiol-dependent hydrolysis of ester, thioester, amide, peptide and isopeptide bonds formed by the C-terminal Gly of ubiquitin (a 76-residue protein attached to proteins as an intracellular targeting signal).</text>
        <dbReference type="EC" id="3.4.19.12"/>
    </reaction>
</comment>
<dbReference type="InterPro" id="IPR029071">
    <property type="entry name" value="Ubiquitin-like_domsf"/>
</dbReference>
<reference evidence="14" key="1">
    <citation type="submission" date="2020-10" db="EMBL/GenBank/DDBJ databases">
        <authorList>
            <person name="Kikuchi T."/>
        </authorList>
    </citation>
    <scope>NUCLEOTIDE SEQUENCE</scope>
    <source>
        <strain evidence="14">NKZ352</strain>
    </source>
</reference>
<dbReference type="GO" id="GO:0016579">
    <property type="term" value="P:protein deubiquitination"/>
    <property type="evidence" value="ECO:0007669"/>
    <property type="project" value="InterPro"/>
</dbReference>
<dbReference type="Gene3D" id="3.90.70.10">
    <property type="entry name" value="Cysteine proteinases"/>
    <property type="match status" value="1"/>
</dbReference>
<dbReference type="Gene3D" id="3.10.20.90">
    <property type="entry name" value="Phosphatidylinositol 3-kinase Catalytic Subunit, Chain A, domain 1"/>
    <property type="match status" value="1"/>
</dbReference>
<dbReference type="PANTHER" id="PTHR43982">
    <property type="entry name" value="UBIQUITIN CARBOXYL-TERMINAL HYDROLASE"/>
    <property type="match status" value="1"/>
</dbReference>
<comment type="caution">
    <text evidence="14">The sequence shown here is derived from an EMBL/GenBank/DDBJ whole genome shotgun (WGS) entry which is preliminary data.</text>
</comment>
<keyword evidence="15" id="KW-1185">Reference proteome</keyword>
<dbReference type="PROSITE" id="PS50053">
    <property type="entry name" value="UBIQUITIN_2"/>
    <property type="match status" value="1"/>
</dbReference>
<evidence type="ECO:0000256" key="5">
    <source>
        <dbReference type="ARBA" id="ARBA00022670"/>
    </source>
</evidence>
<dbReference type="InterPro" id="IPR018200">
    <property type="entry name" value="USP_CS"/>
</dbReference>
<evidence type="ECO:0000256" key="2">
    <source>
        <dbReference type="ARBA" id="ARBA00008739"/>
    </source>
</evidence>
<dbReference type="Pfam" id="PF00443">
    <property type="entry name" value="UCH"/>
    <property type="match status" value="1"/>
</dbReference>
<evidence type="ECO:0000256" key="1">
    <source>
        <dbReference type="ARBA" id="ARBA00000707"/>
    </source>
</evidence>
<dbReference type="PANTHER" id="PTHR43982:SF1">
    <property type="entry name" value="UBIQUITIN CARBOXYL-TERMINAL HYDROLASE 14"/>
    <property type="match status" value="1"/>
</dbReference>
<gene>
    <name evidence="14" type="ORF">CAUJ_LOCUS15911</name>
</gene>
<dbReference type="EC" id="3.4.19.12" evidence="3"/>
<organism evidence="14 15">
    <name type="scientific">Caenorhabditis auriculariae</name>
    <dbReference type="NCBI Taxonomy" id="2777116"/>
    <lineage>
        <taxon>Eukaryota</taxon>
        <taxon>Metazoa</taxon>
        <taxon>Ecdysozoa</taxon>
        <taxon>Nematoda</taxon>
        <taxon>Chromadorea</taxon>
        <taxon>Rhabditida</taxon>
        <taxon>Rhabditina</taxon>
        <taxon>Rhabditomorpha</taxon>
        <taxon>Rhabditoidea</taxon>
        <taxon>Rhabditidae</taxon>
        <taxon>Peloderinae</taxon>
        <taxon>Caenorhabditis</taxon>
    </lineage>
</organism>
<dbReference type="GO" id="GO:0070628">
    <property type="term" value="F:proteasome binding"/>
    <property type="evidence" value="ECO:0007669"/>
    <property type="project" value="TreeGrafter"/>
</dbReference>
<evidence type="ECO:0000256" key="6">
    <source>
        <dbReference type="ARBA" id="ARBA00022786"/>
    </source>
</evidence>